<dbReference type="EMBL" id="CDMY01000307">
    <property type="protein sequence ID" value="CEM01651.1"/>
    <property type="molecule type" value="Genomic_DNA"/>
</dbReference>
<evidence type="ECO:0000256" key="1">
    <source>
        <dbReference type="SAM" id="MobiDB-lite"/>
    </source>
</evidence>
<feature type="region of interest" description="Disordered" evidence="1">
    <location>
        <begin position="1"/>
        <end position="55"/>
    </location>
</feature>
<dbReference type="Gene3D" id="3.30.750.44">
    <property type="match status" value="1"/>
</dbReference>
<reference evidence="2 3" key="1">
    <citation type="submission" date="2014-11" db="EMBL/GenBank/DDBJ databases">
        <authorList>
            <person name="Zhu J."/>
            <person name="Qi W."/>
            <person name="Song R."/>
        </authorList>
    </citation>
    <scope>NUCLEOTIDE SEQUENCE [LARGE SCALE GENOMIC DNA]</scope>
</reference>
<gene>
    <name evidence="2" type="ORF">Vbra_13241</name>
</gene>
<sequence>MRRARSGTSRTQLARRRRRTIRAPLWHQQKEGSLGSLPSAEGASSDVGNDAEGASRHSPHAFFVWMAAMWSPSLIDALPAAAAHGPAQQRSLPQQQQQQQASKGERSQHYWDTSPNGAAEEWEGIVQKYRSKARDMDNRRSGSEDYRYYTALQEIVDELDDRYSRVPAPPAAAEVLRAYDVLGVGIHFKSEMDGRRHQANQGGSASTWMGG</sequence>
<proteinExistence type="predicted"/>
<organism evidence="2 3">
    <name type="scientific">Vitrella brassicaformis (strain CCMP3155)</name>
    <dbReference type="NCBI Taxonomy" id="1169540"/>
    <lineage>
        <taxon>Eukaryota</taxon>
        <taxon>Sar</taxon>
        <taxon>Alveolata</taxon>
        <taxon>Colpodellida</taxon>
        <taxon>Vitrellaceae</taxon>
        <taxon>Vitrella</taxon>
    </lineage>
</organism>
<dbReference type="AlphaFoldDB" id="A0A0G4ETL3"/>
<feature type="region of interest" description="Disordered" evidence="1">
    <location>
        <begin position="81"/>
        <end position="117"/>
    </location>
</feature>
<dbReference type="InParanoid" id="A0A0G4ETL3"/>
<protein>
    <submittedName>
        <fullName evidence="2">Uncharacterized protein</fullName>
    </submittedName>
</protein>
<name>A0A0G4ETL3_VITBC</name>
<dbReference type="VEuPathDB" id="CryptoDB:Vbra_13241"/>
<evidence type="ECO:0000313" key="3">
    <source>
        <dbReference type="Proteomes" id="UP000041254"/>
    </source>
</evidence>
<dbReference type="Proteomes" id="UP000041254">
    <property type="component" value="Unassembled WGS sequence"/>
</dbReference>
<evidence type="ECO:0000313" key="2">
    <source>
        <dbReference type="EMBL" id="CEM01651.1"/>
    </source>
</evidence>
<accession>A0A0G4ETL3</accession>
<keyword evidence="3" id="KW-1185">Reference proteome</keyword>